<comment type="pathway">
    <text evidence="1">Pyrimidine metabolism; dTTP biosynthesis.</text>
</comment>
<dbReference type="GO" id="GO:0005829">
    <property type="term" value="C:cytosol"/>
    <property type="evidence" value="ECO:0007669"/>
    <property type="project" value="TreeGrafter"/>
</dbReference>
<sequence>MRMSGVTKAACDKVHIWDANSTREFLDTVGLKDREEGDLGPIYGFQWRHFGAEYKGIVPIIKTKPGEFIHTLGDSHVYLNHVDALQEQLKRKPRPFPTLTIKRKVENIEDFMADDFELNGYNPYPKINMPMAV</sequence>
<evidence type="ECO:0000256" key="4">
    <source>
        <dbReference type="ARBA" id="ARBA00022679"/>
    </source>
</evidence>
<gene>
    <name evidence="6" type="ORF">NQ314_007801</name>
</gene>
<dbReference type="GO" id="GO:0032259">
    <property type="term" value="P:methylation"/>
    <property type="evidence" value="ECO:0007669"/>
    <property type="project" value="UniProtKB-KW"/>
</dbReference>
<feature type="domain" description="Thymidylate synthase/dCMP hydroxymethylase" evidence="5">
    <location>
        <begin position="12"/>
        <end position="55"/>
    </location>
</feature>
<dbReference type="EMBL" id="JANEYF010002161">
    <property type="protein sequence ID" value="KAJ8950671.1"/>
    <property type="molecule type" value="Genomic_DNA"/>
</dbReference>
<dbReference type="AlphaFoldDB" id="A0AAV8YHF1"/>
<evidence type="ECO:0000259" key="5">
    <source>
        <dbReference type="Pfam" id="PF00303"/>
    </source>
</evidence>
<dbReference type="InterPro" id="IPR036926">
    <property type="entry name" value="Thymidate_synth/dCMP_Mease_sf"/>
</dbReference>
<reference evidence="6" key="1">
    <citation type="journal article" date="2023" name="Insect Mol. Biol.">
        <title>Genome sequencing provides insights into the evolution of gene families encoding plant cell wall-degrading enzymes in longhorned beetles.</title>
        <authorList>
            <person name="Shin N.R."/>
            <person name="Okamura Y."/>
            <person name="Kirsch R."/>
            <person name="Pauchet Y."/>
        </authorList>
    </citation>
    <scope>NUCLEOTIDE SEQUENCE</scope>
    <source>
        <strain evidence="6">RBIC_L_NR</strain>
    </source>
</reference>
<dbReference type="Gene3D" id="3.30.572.10">
    <property type="entry name" value="Thymidylate synthase/dCMP hydroxymethylase domain"/>
    <property type="match status" value="2"/>
</dbReference>
<dbReference type="InterPro" id="IPR023451">
    <property type="entry name" value="Thymidate_synth/dCMP_Mease_dom"/>
</dbReference>
<dbReference type="GO" id="GO:0004799">
    <property type="term" value="F:thymidylate synthase activity"/>
    <property type="evidence" value="ECO:0007669"/>
    <property type="project" value="TreeGrafter"/>
</dbReference>
<organism evidence="6 7">
    <name type="scientific">Rhamnusium bicolor</name>
    <dbReference type="NCBI Taxonomy" id="1586634"/>
    <lineage>
        <taxon>Eukaryota</taxon>
        <taxon>Metazoa</taxon>
        <taxon>Ecdysozoa</taxon>
        <taxon>Arthropoda</taxon>
        <taxon>Hexapoda</taxon>
        <taxon>Insecta</taxon>
        <taxon>Pterygota</taxon>
        <taxon>Neoptera</taxon>
        <taxon>Endopterygota</taxon>
        <taxon>Coleoptera</taxon>
        <taxon>Polyphaga</taxon>
        <taxon>Cucujiformia</taxon>
        <taxon>Chrysomeloidea</taxon>
        <taxon>Cerambycidae</taxon>
        <taxon>Lepturinae</taxon>
        <taxon>Rhagiini</taxon>
        <taxon>Rhamnusium</taxon>
    </lineage>
</organism>
<dbReference type="Pfam" id="PF00303">
    <property type="entry name" value="Thymidylat_synt"/>
    <property type="match status" value="2"/>
</dbReference>
<evidence type="ECO:0000256" key="1">
    <source>
        <dbReference type="ARBA" id="ARBA00004992"/>
    </source>
</evidence>
<dbReference type="PANTHER" id="PTHR11548:SF2">
    <property type="entry name" value="THYMIDYLATE SYNTHASE"/>
    <property type="match status" value="1"/>
</dbReference>
<feature type="domain" description="Thymidylate synthase/dCMP hydroxymethylase" evidence="5">
    <location>
        <begin position="61"/>
        <end position="133"/>
    </location>
</feature>
<keyword evidence="7" id="KW-1185">Reference proteome</keyword>
<evidence type="ECO:0000313" key="6">
    <source>
        <dbReference type="EMBL" id="KAJ8950671.1"/>
    </source>
</evidence>
<dbReference type="InterPro" id="IPR045097">
    <property type="entry name" value="Thymidate_synth/dCMP_Mease"/>
</dbReference>
<comment type="caution">
    <text evidence="6">The sequence shown here is derived from an EMBL/GenBank/DDBJ whole genome shotgun (WGS) entry which is preliminary data.</text>
</comment>
<evidence type="ECO:0000313" key="7">
    <source>
        <dbReference type="Proteomes" id="UP001162156"/>
    </source>
</evidence>
<proteinExistence type="predicted"/>
<name>A0AAV8YHF1_9CUCU</name>
<evidence type="ECO:0000256" key="3">
    <source>
        <dbReference type="ARBA" id="ARBA00022603"/>
    </source>
</evidence>
<keyword evidence="4" id="KW-0808">Transferase</keyword>
<dbReference type="GO" id="GO:0006231">
    <property type="term" value="P:dTMP biosynthetic process"/>
    <property type="evidence" value="ECO:0007669"/>
    <property type="project" value="TreeGrafter"/>
</dbReference>
<protein>
    <recommendedName>
        <fullName evidence="2">Thymidylate synthase</fullName>
    </recommendedName>
</protein>
<accession>A0AAV8YHF1</accession>
<evidence type="ECO:0000256" key="2">
    <source>
        <dbReference type="ARBA" id="ARBA00015931"/>
    </source>
</evidence>
<dbReference type="Proteomes" id="UP001162156">
    <property type="component" value="Unassembled WGS sequence"/>
</dbReference>
<dbReference type="PANTHER" id="PTHR11548">
    <property type="entry name" value="THYMIDYLATE SYNTHASE 1"/>
    <property type="match status" value="1"/>
</dbReference>
<keyword evidence="3" id="KW-0489">Methyltransferase</keyword>
<dbReference type="GO" id="GO:0005739">
    <property type="term" value="C:mitochondrion"/>
    <property type="evidence" value="ECO:0007669"/>
    <property type="project" value="TreeGrafter"/>
</dbReference>
<dbReference type="SUPFAM" id="SSF55831">
    <property type="entry name" value="Thymidylate synthase/dCMP hydroxymethylase"/>
    <property type="match status" value="1"/>
</dbReference>